<comment type="caution">
    <text evidence="1">The sequence shown here is derived from an EMBL/GenBank/DDBJ whole genome shotgun (WGS) entry which is preliminary data.</text>
</comment>
<dbReference type="EMBL" id="MU790564">
    <property type="protein sequence ID" value="KAJ3998192.1"/>
    <property type="molecule type" value="Genomic_DNA"/>
</dbReference>
<dbReference type="Proteomes" id="UP001163828">
    <property type="component" value="Unassembled WGS sequence"/>
</dbReference>
<evidence type="ECO:0008006" key="3">
    <source>
        <dbReference type="Google" id="ProtNLM"/>
    </source>
</evidence>
<evidence type="ECO:0000313" key="1">
    <source>
        <dbReference type="EMBL" id="KAJ3998192.1"/>
    </source>
</evidence>
<reference evidence="1" key="1">
    <citation type="submission" date="2022-08" db="EMBL/GenBank/DDBJ databases">
        <authorList>
            <consortium name="DOE Joint Genome Institute"/>
            <person name="Min B."/>
            <person name="Riley R."/>
            <person name="Sierra-Patev S."/>
            <person name="Naranjo-Ortiz M."/>
            <person name="Looney B."/>
            <person name="Konkel Z."/>
            <person name="Slot J.C."/>
            <person name="Sakamoto Y."/>
            <person name="Steenwyk J.L."/>
            <person name="Rokas A."/>
            <person name="Carro J."/>
            <person name="Camarero S."/>
            <person name="Ferreira P."/>
            <person name="Molpeceres G."/>
            <person name="Ruiz-Duenas F.J."/>
            <person name="Serrano A."/>
            <person name="Henrissat B."/>
            <person name="Drula E."/>
            <person name="Hughes K.W."/>
            <person name="Mata J.L."/>
            <person name="Ishikawa N.K."/>
            <person name="Vargas-Isla R."/>
            <person name="Ushijima S."/>
            <person name="Smith C.A."/>
            <person name="Ahrendt S."/>
            <person name="Andreopoulos W."/>
            <person name="He G."/>
            <person name="Labutti K."/>
            <person name="Lipzen A."/>
            <person name="Ng V."/>
            <person name="Sandor L."/>
            <person name="Barry K."/>
            <person name="Martinez A.T."/>
            <person name="Xiao Y."/>
            <person name="Gibbons J.G."/>
            <person name="Terashima K."/>
            <person name="Hibbett D.S."/>
            <person name="Grigoriev I.V."/>
        </authorList>
    </citation>
    <scope>NUCLEOTIDE SEQUENCE</scope>
    <source>
        <strain evidence="1">TFB10827</strain>
    </source>
</reference>
<name>A0ABQ8QIA5_9AGAR</name>
<keyword evidence="2" id="KW-1185">Reference proteome</keyword>
<protein>
    <recommendedName>
        <fullName evidence="3">Nucleolus and neural progenitor protein-like N-terminal domain-containing protein</fullName>
    </recommendedName>
</protein>
<gene>
    <name evidence="1" type="ORF">F5050DRAFT_1567687</name>
</gene>
<accession>A0ABQ8QIA5</accession>
<sequence length="146" mass="17393">MNARRTSLTPSLSERGFLPRNRHATVDSVLKDLKLYSRRLSTMTTALAEETQILDRLYYKNKNQHRASLFIRRLNELRRYSRRTEEFQICNFVNDLRQSFFGPRGLPRFIRQKQMKGAWSHYPDEQYVSKVKEQSSCFLSLLRKAS</sequence>
<evidence type="ECO:0000313" key="2">
    <source>
        <dbReference type="Proteomes" id="UP001163828"/>
    </source>
</evidence>
<organism evidence="1 2">
    <name type="scientific">Lentinula boryana</name>
    <dbReference type="NCBI Taxonomy" id="40481"/>
    <lineage>
        <taxon>Eukaryota</taxon>
        <taxon>Fungi</taxon>
        <taxon>Dikarya</taxon>
        <taxon>Basidiomycota</taxon>
        <taxon>Agaricomycotina</taxon>
        <taxon>Agaricomycetes</taxon>
        <taxon>Agaricomycetidae</taxon>
        <taxon>Agaricales</taxon>
        <taxon>Marasmiineae</taxon>
        <taxon>Omphalotaceae</taxon>
        <taxon>Lentinula</taxon>
    </lineage>
</organism>
<proteinExistence type="predicted"/>